<protein>
    <recommendedName>
        <fullName evidence="3">Aminotransferase class V domain-containing protein</fullName>
    </recommendedName>
</protein>
<evidence type="ECO:0000256" key="1">
    <source>
        <dbReference type="ARBA" id="ARBA00022898"/>
    </source>
</evidence>
<evidence type="ECO:0000256" key="2">
    <source>
        <dbReference type="SAM" id="MobiDB-lite"/>
    </source>
</evidence>
<dbReference type="Pfam" id="PF00266">
    <property type="entry name" value="Aminotran_5"/>
    <property type="match status" value="1"/>
</dbReference>
<feature type="domain" description="Aminotransferase class V" evidence="3">
    <location>
        <begin position="99"/>
        <end position="339"/>
    </location>
</feature>
<dbReference type="Gene3D" id="3.40.640.10">
    <property type="entry name" value="Type I PLP-dependent aspartate aminotransferase-like (Major domain)"/>
    <property type="match status" value="1"/>
</dbReference>
<evidence type="ECO:0000259" key="3">
    <source>
        <dbReference type="Pfam" id="PF00266"/>
    </source>
</evidence>
<name>A0A9Q0V2N5_SALPP</name>
<dbReference type="AlphaFoldDB" id="A0A9Q0V2N5"/>
<evidence type="ECO:0000313" key="5">
    <source>
        <dbReference type="Proteomes" id="UP001151532"/>
    </source>
</evidence>
<feature type="region of interest" description="Disordered" evidence="2">
    <location>
        <begin position="1"/>
        <end position="54"/>
    </location>
</feature>
<dbReference type="PANTHER" id="PTHR43586">
    <property type="entry name" value="CYSTEINE DESULFURASE"/>
    <property type="match status" value="1"/>
</dbReference>
<dbReference type="SUPFAM" id="SSF53383">
    <property type="entry name" value="PLP-dependent transferases"/>
    <property type="match status" value="1"/>
</dbReference>
<dbReference type="InterPro" id="IPR015424">
    <property type="entry name" value="PyrdxlP-dep_Trfase"/>
</dbReference>
<organism evidence="4 5">
    <name type="scientific">Salix purpurea</name>
    <name type="common">Purple osier willow</name>
    <dbReference type="NCBI Taxonomy" id="77065"/>
    <lineage>
        <taxon>Eukaryota</taxon>
        <taxon>Viridiplantae</taxon>
        <taxon>Streptophyta</taxon>
        <taxon>Embryophyta</taxon>
        <taxon>Tracheophyta</taxon>
        <taxon>Spermatophyta</taxon>
        <taxon>Magnoliopsida</taxon>
        <taxon>eudicotyledons</taxon>
        <taxon>Gunneridae</taxon>
        <taxon>Pentapetalae</taxon>
        <taxon>rosids</taxon>
        <taxon>fabids</taxon>
        <taxon>Malpighiales</taxon>
        <taxon>Salicaceae</taxon>
        <taxon>Saliceae</taxon>
        <taxon>Salix</taxon>
    </lineage>
</organism>
<gene>
    <name evidence="4" type="ORF">OIU79_001009</name>
</gene>
<dbReference type="Gene3D" id="3.90.1150.10">
    <property type="entry name" value="Aspartate Aminotransferase, domain 1"/>
    <property type="match status" value="1"/>
</dbReference>
<reference evidence="4" key="1">
    <citation type="submission" date="2022-11" db="EMBL/GenBank/DDBJ databases">
        <authorList>
            <person name="Hyden B.L."/>
            <person name="Feng K."/>
            <person name="Yates T."/>
            <person name="Jawdy S."/>
            <person name="Smart L.B."/>
            <person name="Muchero W."/>
        </authorList>
    </citation>
    <scope>NUCLEOTIDE SEQUENCE</scope>
    <source>
        <tissue evidence="4">Shoot tip</tissue>
    </source>
</reference>
<keyword evidence="1" id="KW-0663">Pyridoxal phosphate</keyword>
<accession>A0A9Q0V2N5</accession>
<feature type="compositionally biased region" description="Low complexity" evidence="2">
    <location>
        <begin position="43"/>
        <end position="54"/>
    </location>
</feature>
<dbReference type="EMBL" id="JAPFFK010000010">
    <property type="protein sequence ID" value="KAJ6741001.1"/>
    <property type="molecule type" value="Genomic_DNA"/>
</dbReference>
<proteinExistence type="predicted"/>
<dbReference type="PANTHER" id="PTHR43586:SF8">
    <property type="entry name" value="CYSTEINE DESULFURASE 1, CHLOROPLASTIC"/>
    <property type="match status" value="1"/>
</dbReference>
<keyword evidence="5" id="KW-1185">Reference proteome</keyword>
<reference evidence="4" key="2">
    <citation type="journal article" date="2023" name="Int. J. Mol. Sci.">
        <title>De Novo Assembly and Annotation of 11 Diverse Shrub Willow (Salix) Genomes Reveals Novel Gene Organization in Sex-Linked Regions.</title>
        <authorList>
            <person name="Hyden B."/>
            <person name="Feng K."/>
            <person name="Yates T.B."/>
            <person name="Jawdy S."/>
            <person name="Cereghino C."/>
            <person name="Smart L.B."/>
            <person name="Muchero W."/>
        </authorList>
    </citation>
    <scope>NUCLEOTIDE SEQUENCE</scope>
    <source>
        <tissue evidence="4">Shoot tip</tissue>
    </source>
</reference>
<dbReference type="InterPro" id="IPR015422">
    <property type="entry name" value="PyrdxlP-dep_Trfase_small"/>
</dbReference>
<evidence type="ECO:0000313" key="4">
    <source>
        <dbReference type="EMBL" id="KAJ6741001.1"/>
    </source>
</evidence>
<dbReference type="InterPro" id="IPR015421">
    <property type="entry name" value="PyrdxlP-dep_Trfase_major"/>
</dbReference>
<feature type="compositionally biased region" description="Polar residues" evidence="2">
    <location>
        <begin position="21"/>
        <end position="42"/>
    </location>
</feature>
<dbReference type="Proteomes" id="UP001151532">
    <property type="component" value="Chromosome 7"/>
</dbReference>
<sequence length="474" mass="51905">MGKELEQSMVRETAPGAEVMTSKNTRASSTVWENNSPTVLTASSGSSSSSSISSPVEHLFRSSESLRALEIGVPESSSTEKKLAWLRSQIIGDDAEFDSPFGNTHTSDSYVGHRTTKMLREAAEYIKKCLGGGQDDAIVFCGSGTTAAIKRLQEVMGIAVASTLRERVIKCLSNEERWVVFVGPYEHHSNLLSWRQSLAEVVEIGLDDNGLIDIEDLRRRLESYKYANRPILGSFSASSNVTGIYSDTRRISQLLHEHGGFACFDFAASGPYVKINMRSGEVDGYDAIFLSPHKFLGGPGSPGILLMSRALYQLGSSAPSTCGGGTVNYVNGFSEKDCDGIDSKDVNDGVLYMWRETGNSRDKPLHGPFIAALLNDLFGIQARGGCACAGPVIAGVKPGWTRVSFPYYMSNEKFEFILTAIEFTAIYGQRFLPLYHFNWKTGSWTFKQRELNDLVDKDNNGGYINNFGIISDKG</sequence>
<dbReference type="OrthoDB" id="420046at2759"/>
<dbReference type="InterPro" id="IPR000192">
    <property type="entry name" value="Aminotrans_V_dom"/>
</dbReference>
<comment type="caution">
    <text evidence="4">The sequence shown here is derived from an EMBL/GenBank/DDBJ whole genome shotgun (WGS) entry which is preliminary data.</text>
</comment>